<sequence length="217" mass="24621">MRATVTIGLILLVILPREGTCDMLNLTDEVRKYILGYISTELEDFSLTKKLLDKYTPSITPSTGKVTYGPACKNPEYSNSDCREFYTWIIHNSTVTPFTLPISLTALYKGKKNETHNVNINNATWVMWNPDNLTEYPKSFSEEKCNFSIEVSFKGTFVYKVRKDVKGDKPLQGNEEIGRVALNNPTRLAQYGDDTLKYNISGEFKHAVTCPSHSKTR</sequence>
<evidence type="ECO:0000256" key="1">
    <source>
        <dbReference type="SAM" id="SignalP"/>
    </source>
</evidence>
<feature type="chain" id="PRO_5003980726" evidence="1">
    <location>
        <begin position="22"/>
        <end position="217"/>
    </location>
</feature>
<dbReference type="EMBL" id="GACK01010898">
    <property type="protein sequence ID" value="JAA54136.1"/>
    <property type="molecule type" value="mRNA"/>
</dbReference>
<dbReference type="AlphaFoldDB" id="L7LQB7"/>
<feature type="signal peptide" evidence="1">
    <location>
        <begin position="1"/>
        <end position="21"/>
    </location>
</feature>
<accession>L7LQB7</accession>
<name>L7LQB7_RHIPC</name>
<reference evidence="2" key="2">
    <citation type="journal article" date="2015" name="J. Proteomics">
        <title>Sexual differences in the sialomes of the zebra tick, Rhipicephalus pulchellus.</title>
        <authorList>
            <person name="Tan A.W."/>
            <person name="Francischetti I.M."/>
            <person name="Slovak M."/>
            <person name="Kini R.M."/>
            <person name="Ribeiro J.M."/>
        </authorList>
    </citation>
    <scope>NUCLEOTIDE SEQUENCE</scope>
    <source>
        <tissue evidence="2">Salivary gland</tissue>
    </source>
</reference>
<evidence type="ECO:0000313" key="2">
    <source>
        <dbReference type="EMBL" id="JAA54136.1"/>
    </source>
</evidence>
<protein>
    <submittedName>
        <fullName evidence="2">Putative da-p36 protein</fullName>
    </submittedName>
</protein>
<reference evidence="2" key="1">
    <citation type="submission" date="2012-11" db="EMBL/GenBank/DDBJ databases">
        <authorList>
            <person name="Lucero-Rivera Y.E."/>
            <person name="Tovar-Ramirez D."/>
        </authorList>
    </citation>
    <scope>NUCLEOTIDE SEQUENCE</scope>
    <source>
        <tissue evidence="2">Salivary gland</tissue>
    </source>
</reference>
<keyword evidence="1" id="KW-0732">Signal</keyword>
<proteinExistence type="evidence at transcript level"/>
<organism evidence="2">
    <name type="scientific">Rhipicephalus pulchellus</name>
    <name type="common">Yellow backed tick</name>
    <name type="synonym">Dermacentor pulchellus</name>
    <dbReference type="NCBI Taxonomy" id="72859"/>
    <lineage>
        <taxon>Eukaryota</taxon>
        <taxon>Metazoa</taxon>
        <taxon>Ecdysozoa</taxon>
        <taxon>Arthropoda</taxon>
        <taxon>Chelicerata</taxon>
        <taxon>Arachnida</taxon>
        <taxon>Acari</taxon>
        <taxon>Parasitiformes</taxon>
        <taxon>Ixodida</taxon>
        <taxon>Ixodoidea</taxon>
        <taxon>Ixodidae</taxon>
        <taxon>Rhipicephalinae</taxon>
        <taxon>Rhipicephalus</taxon>
        <taxon>Rhipicephalus</taxon>
    </lineage>
</organism>